<gene>
    <name evidence="9" type="ORF">GCM10011312_12880</name>
</gene>
<reference evidence="9" key="1">
    <citation type="journal article" date="2014" name="Int. J. Syst. Evol. Microbiol.">
        <title>Complete genome sequence of Corynebacterium casei LMG S-19264T (=DSM 44701T), isolated from a smear-ripened cheese.</title>
        <authorList>
            <consortium name="US DOE Joint Genome Institute (JGI-PGF)"/>
            <person name="Walter F."/>
            <person name="Albersmeier A."/>
            <person name="Kalinowski J."/>
            <person name="Ruckert C."/>
        </authorList>
    </citation>
    <scope>NUCLEOTIDE SEQUENCE</scope>
    <source>
        <strain evidence="9">CGMCC 1.12924</strain>
    </source>
</reference>
<feature type="transmembrane region" description="Helical" evidence="8">
    <location>
        <begin position="31"/>
        <end position="49"/>
    </location>
</feature>
<reference evidence="9" key="2">
    <citation type="submission" date="2020-09" db="EMBL/GenBank/DDBJ databases">
        <authorList>
            <person name="Sun Q."/>
            <person name="Zhou Y."/>
        </authorList>
    </citation>
    <scope>NUCLEOTIDE SEQUENCE</scope>
    <source>
        <strain evidence="9">CGMCC 1.12924</strain>
    </source>
</reference>
<evidence type="ECO:0000256" key="3">
    <source>
        <dbReference type="ARBA" id="ARBA00022448"/>
    </source>
</evidence>
<evidence type="ECO:0000313" key="10">
    <source>
        <dbReference type="Proteomes" id="UP000652231"/>
    </source>
</evidence>
<evidence type="ECO:0000256" key="5">
    <source>
        <dbReference type="ARBA" id="ARBA00022692"/>
    </source>
</evidence>
<feature type="transmembrane region" description="Helical" evidence="8">
    <location>
        <begin position="300"/>
        <end position="333"/>
    </location>
</feature>
<dbReference type="Proteomes" id="UP000652231">
    <property type="component" value="Unassembled WGS sequence"/>
</dbReference>
<keyword evidence="5 8" id="KW-0812">Transmembrane</keyword>
<dbReference type="InterPro" id="IPR002549">
    <property type="entry name" value="AI-2E-like"/>
</dbReference>
<dbReference type="Pfam" id="PF01594">
    <property type="entry name" value="AI-2E_transport"/>
    <property type="match status" value="1"/>
</dbReference>
<accession>A0A8J2V9P1</accession>
<comment type="caution">
    <text evidence="9">The sequence shown here is derived from an EMBL/GenBank/DDBJ whole genome shotgun (WGS) entry which is preliminary data.</text>
</comment>
<keyword evidence="7 8" id="KW-0472">Membrane</keyword>
<evidence type="ECO:0000313" key="9">
    <source>
        <dbReference type="EMBL" id="GGD90396.1"/>
    </source>
</evidence>
<evidence type="ECO:0000256" key="6">
    <source>
        <dbReference type="ARBA" id="ARBA00022989"/>
    </source>
</evidence>
<keyword evidence="4" id="KW-1003">Cell membrane</keyword>
<keyword evidence="10" id="KW-1185">Reference proteome</keyword>
<feature type="transmembrane region" description="Helical" evidence="8">
    <location>
        <begin position="7"/>
        <end position="25"/>
    </location>
</feature>
<comment type="subcellular location">
    <subcellularLocation>
        <location evidence="1">Cell membrane</location>
        <topology evidence="1">Multi-pass membrane protein</topology>
    </subcellularLocation>
</comment>
<evidence type="ECO:0000256" key="2">
    <source>
        <dbReference type="ARBA" id="ARBA00009773"/>
    </source>
</evidence>
<evidence type="ECO:0000256" key="1">
    <source>
        <dbReference type="ARBA" id="ARBA00004651"/>
    </source>
</evidence>
<feature type="transmembrane region" description="Helical" evidence="8">
    <location>
        <begin position="150"/>
        <end position="170"/>
    </location>
</feature>
<feature type="transmembrane region" description="Helical" evidence="8">
    <location>
        <begin position="205"/>
        <end position="225"/>
    </location>
</feature>
<organism evidence="9 10">
    <name type="scientific">Planktosalinus lacus</name>
    <dbReference type="NCBI Taxonomy" id="1526573"/>
    <lineage>
        <taxon>Bacteria</taxon>
        <taxon>Pseudomonadati</taxon>
        <taxon>Bacteroidota</taxon>
        <taxon>Flavobacteriia</taxon>
        <taxon>Flavobacteriales</taxon>
        <taxon>Flavobacteriaceae</taxon>
        <taxon>Planktosalinus</taxon>
    </lineage>
</organism>
<evidence type="ECO:0000256" key="7">
    <source>
        <dbReference type="ARBA" id="ARBA00023136"/>
    </source>
</evidence>
<keyword evidence="3" id="KW-0813">Transport</keyword>
<dbReference type="PANTHER" id="PTHR21716">
    <property type="entry name" value="TRANSMEMBRANE PROTEIN"/>
    <property type="match status" value="1"/>
</dbReference>
<keyword evidence="6 8" id="KW-1133">Transmembrane helix</keyword>
<dbReference type="EMBL" id="BMGK01000004">
    <property type="protein sequence ID" value="GGD90396.1"/>
    <property type="molecule type" value="Genomic_DNA"/>
</dbReference>
<proteinExistence type="inferred from homology"/>
<feature type="transmembrane region" description="Helical" evidence="8">
    <location>
        <begin position="61"/>
        <end position="83"/>
    </location>
</feature>
<dbReference type="GO" id="GO:0005886">
    <property type="term" value="C:plasma membrane"/>
    <property type="evidence" value="ECO:0007669"/>
    <property type="project" value="UniProtKB-SubCell"/>
</dbReference>
<comment type="similarity">
    <text evidence="2">Belongs to the autoinducer-2 exporter (AI-2E) (TC 2.A.86) family.</text>
</comment>
<evidence type="ECO:0000256" key="8">
    <source>
        <dbReference type="SAM" id="Phobius"/>
    </source>
</evidence>
<protein>
    <submittedName>
        <fullName evidence="9">AI-2E family transporter</fullName>
    </submittedName>
</protein>
<evidence type="ECO:0000256" key="4">
    <source>
        <dbReference type="ARBA" id="ARBA00022475"/>
    </source>
</evidence>
<feature type="transmembrane region" description="Helical" evidence="8">
    <location>
        <begin position="231"/>
        <end position="262"/>
    </location>
</feature>
<dbReference type="RefSeq" id="WP_188440712.1">
    <property type="nucleotide sequence ID" value="NZ_BMGK01000004.1"/>
</dbReference>
<feature type="transmembrane region" description="Helical" evidence="8">
    <location>
        <begin position="269"/>
        <end position="288"/>
    </location>
</feature>
<name>A0A8J2V9P1_9FLAO</name>
<dbReference type="AlphaFoldDB" id="A0A8J2V9P1"/>
<sequence length="355" mass="40003">MERGKNLLLISTAVVVGLYFLFLGLVEAKVFLAPLVTATILALLVIPVSRKLEAWKINKMVASLLSTLLLLLFSFGLIAVLSFQIKSFVDDWAQIKENMKPKIEQAENLIYEYTSVKKEQVEEYKEENNVGTVLMRGESGEKAFAFAKSFFGFVTDYLLVFIYIFFLIHYRKRYKEFILRLFPDEKQEQVHEIFNKTSSIGQDYLMGKLILIFFLSILYSIGLGISGVNNFILVSVIAAFLTLIPFIGNIIGMIIAVAFGFVINGEISVLIGILITFTIVQFVESYIFEPYVVGDKVNVHPFFVILAIILGNLLWGVIGMILAIPVFGILNVLLNNIPVLKPFGYLFSTDGKKKK</sequence>
<dbReference type="PANTHER" id="PTHR21716:SF53">
    <property type="entry name" value="PERMEASE PERM-RELATED"/>
    <property type="match status" value="1"/>
</dbReference>